<protein>
    <submittedName>
        <fullName evidence="2">Uncharacterized protein</fullName>
    </submittedName>
</protein>
<feature type="non-terminal residue" evidence="2">
    <location>
        <position position="1"/>
    </location>
</feature>
<gene>
    <name evidence="2" type="ORF">PCOR1329_LOCUS20935</name>
</gene>
<keyword evidence="3" id="KW-1185">Reference proteome</keyword>
<feature type="region of interest" description="Disordered" evidence="1">
    <location>
        <begin position="280"/>
        <end position="334"/>
    </location>
</feature>
<proteinExistence type="predicted"/>
<dbReference type="Proteomes" id="UP001189429">
    <property type="component" value="Unassembled WGS sequence"/>
</dbReference>
<name>A0ABN9RKL4_9DINO</name>
<dbReference type="EMBL" id="CAUYUJ010006824">
    <property type="protein sequence ID" value="CAK0818780.1"/>
    <property type="molecule type" value="Genomic_DNA"/>
</dbReference>
<accession>A0ABN9RKL4</accession>
<comment type="caution">
    <text evidence="2">The sequence shown here is derived from an EMBL/GenBank/DDBJ whole genome shotgun (WGS) entry which is preliminary data.</text>
</comment>
<reference evidence="2" key="1">
    <citation type="submission" date="2023-10" db="EMBL/GenBank/DDBJ databases">
        <authorList>
            <person name="Chen Y."/>
            <person name="Shah S."/>
            <person name="Dougan E. K."/>
            <person name="Thang M."/>
            <person name="Chan C."/>
        </authorList>
    </citation>
    <scope>NUCLEOTIDE SEQUENCE [LARGE SCALE GENOMIC DNA]</scope>
</reference>
<organism evidence="2 3">
    <name type="scientific">Prorocentrum cordatum</name>
    <dbReference type="NCBI Taxonomy" id="2364126"/>
    <lineage>
        <taxon>Eukaryota</taxon>
        <taxon>Sar</taxon>
        <taxon>Alveolata</taxon>
        <taxon>Dinophyceae</taxon>
        <taxon>Prorocentrales</taxon>
        <taxon>Prorocentraceae</taxon>
        <taxon>Prorocentrum</taxon>
    </lineage>
</organism>
<sequence length="334" mass="37550">ENVDFGSLTKGLCTLAKRVPQVPKGLNKRQTEDATANRTALVKTIDILWKIPQLRQRIWSYADEQVSVLRNEILAPDVDVWPGECKKLSQVTPNWMAAWLKNRKPCWTAPLLSAIGKHQKDNIVHIFQMVCAYYKKDVIPEDCWADPQLFGFLCTERANTVGFPDEAFIRDCVDKATGKIDWIGYPYDYKWTNGKVSKITSYLKDTALPKDFQVIDKRFKIQNAADAVRAVAQLELTKHEILPMFEPGSRIVSLNIDKKGDCLKGQLHAAKRRQEALKKEQAAATSSSSAIDMNADTEETAANKKRKAEVARKAAAKSKSARVQQIDLSKMDAA</sequence>
<evidence type="ECO:0000256" key="1">
    <source>
        <dbReference type="SAM" id="MobiDB-lite"/>
    </source>
</evidence>
<evidence type="ECO:0000313" key="2">
    <source>
        <dbReference type="EMBL" id="CAK0818780.1"/>
    </source>
</evidence>
<evidence type="ECO:0000313" key="3">
    <source>
        <dbReference type="Proteomes" id="UP001189429"/>
    </source>
</evidence>